<organism evidence="7 8">
    <name type="scientific">Aedes albopictus</name>
    <name type="common">Asian tiger mosquito</name>
    <name type="synonym">Stegomyia albopicta</name>
    <dbReference type="NCBI Taxonomy" id="7160"/>
    <lineage>
        <taxon>Eukaryota</taxon>
        <taxon>Metazoa</taxon>
        <taxon>Ecdysozoa</taxon>
        <taxon>Arthropoda</taxon>
        <taxon>Hexapoda</taxon>
        <taxon>Insecta</taxon>
        <taxon>Pterygota</taxon>
        <taxon>Neoptera</taxon>
        <taxon>Endopterygota</taxon>
        <taxon>Diptera</taxon>
        <taxon>Nematocera</taxon>
        <taxon>Culicoidea</taxon>
        <taxon>Culicidae</taxon>
        <taxon>Culicinae</taxon>
        <taxon>Aedini</taxon>
        <taxon>Aedes</taxon>
        <taxon>Stegomyia</taxon>
    </lineage>
</organism>
<keyword evidence="6" id="KW-1133">Transmembrane helix</keyword>
<dbReference type="RefSeq" id="XP_062712101.1">
    <property type="nucleotide sequence ID" value="XM_062856117.1"/>
</dbReference>
<accession>A0ABM1YKU7</accession>
<evidence type="ECO:0000256" key="6">
    <source>
        <dbReference type="SAM" id="Phobius"/>
    </source>
</evidence>
<evidence type="ECO:0000313" key="8">
    <source>
        <dbReference type="Proteomes" id="UP000069940"/>
    </source>
</evidence>
<dbReference type="InterPro" id="IPR030225">
    <property type="entry name" value="SCAP"/>
</dbReference>
<proteinExistence type="predicted"/>
<dbReference type="GeneID" id="109408982"/>
<reference evidence="8" key="1">
    <citation type="journal article" date="2015" name="Proc. Natl. Acad. Sci. U.S.A.">
        <title>Genome sequence of the Asian Tiger mosquito, Aedes albopictus, reveals insights into its biology, genetics, and evolution.</title>
        <authorList>
            <person name="Chen X.G."/>
            <person name="Jiang X."/>
            <person name="Gu J."/>
            <person name="Xu M."/>
            <person name="Wu Y."/>
            <person name="Deng Y."/>
            <person name="Zhang C."/>
            <person name="Bonizzoni M."/>
            <person name="Dermauw W."/>
            <person name="Vontas J."/>
            <person name="Armbruster P."/>
            <person name="Huang X."/>
            <person name="Yang Y."/>
            <person name="Zhang H."/>
            <person name="He W."/>
            <person name="Peng H."/>
            <person name="Liu Y."/>
            <person name="Wu K."/>
            <person name="Chen J."/>
            <person name="Lirakis M."/>
            <person name="Topalis P."/>
            <person name="Van Leeuwen T."/>
            <person name="Hall A.B."/>
            <person name="Jiang X."/>
            <person name="Thorpe C."/>
            <person name="Mueller R.L."/>
            <person name="Sun C."/>
            <person name="Waterhouse R.M."/>
            <person name="Yan G."/>
            <person name="Tu Z.J."/>
            <person name="Fang X."/>
            <person name="James A.A."/>
        </authorList>
    </citation>
    <scope>NUCLEOTIDE SEQUENCE [LARGE SCALE GENOMIC DNA]</scope>
    <source>
        <strain evidence="8">Foshan</strain>
    </source>
</reference>
<evidence type="ECO:0000256" key="4">
    <source>
        <dbReference type="ARBA" id="ARBA00023136"/>
    </source>
</evidence>
<keyword evidence="3" id="KW-0256">Endoplasmic reticulum</keyword>
<feature type="compositionally biased region" description="Gly residues" evidence="5">
    <location>
        <begin position="14"/>
        <end position="24"/>
    </location>
</feature>
<keyword evidence="4 6" id="KW-0472">Membrane</keyword>
<feature type="transmembrane region" description="Helical" evidence="6">
    <location>
        <begin position="127"/>
        <end position="152"/>
    </location>
</feature>
<keyword evidence="8" id="KW-1185">Reference proteome</keyword>
<evidence type="ECO:0000256" key="2">
    <source>
        <dbReference type="ARBA" id="ARBA00004308"/>
    </source>
</evidence>
<evidence type="ECO:0000256" key="5">
    <source>
        <dbReference type="SAM" id="MobiDB-lite"/>
    </source>
</evidence>
<dbReference type="EnsemblMetazoa" id="AALFPA23_010081.R14013">
    <property type="protein sequence ID" value="AALFPA23_010081.P14013"/>
    <property type="gene ID" value="AALFPA23_010081"/>
</dbReference>
<evidence type="ECO:0000313" key="7">
    <source>
        <dbReference type="EnsemblMetazoa" id="AALFPA23_010081.P14013"/>
    </source>
</evidence>
<sequence>MTSSSNIDSHFSPAGGGGGGGGASGSNQTPQYPYQQQQQNHLPSQHHNHAHHPNQHLQHAKKQSFPIVLPPMTALVTPATNMDSLTSPIPATGRTISRQRPTVAREAEGKATTLPSRVSQLYYKHGLFLSSYPTCATSIAIAVIIFCCFPLLNIPLPGTIPTKVIFP</sequence>
<comment type="subcellular location">
    <subcellularLocation>
        <location evidence="2">Endomembrane system</location>
    </subcellularLocation>
    <subcellularLocation>
        <location evidence="1">Endoplasmic reticulum</location>
    </subcellularLocation>
</comment>
<feature type="compositionally biased region" description="Basic residues" evidence="5">
    <location>
        <begin position="44"/>
        <end position="61"/>
    </location>
</feature>
<dbReference type="PANTHER" id="PTHR46378:SF1">
    <property type="entry name" value="STEROL REGULATORY ELEMENT-BINDING PROTEIN CLEAVAGE-ACTIVATING PROTEIN"/>
    <property type="match status" value="1"/>
</dbReference>
<feature type="compositionally biased region" description="Low complexity" evidence="5">
    <location>
        <begin position="25"/>
        <end position="43"/>
    </location>
</feature>
<protein>
    <submittedName>
        <fullName evidence="7">Uncharacterized protein</fullName>
    </submittedName>
</protein>
<evidence type="ECO:0000256" key="3">
    <source>
        <dbReference type="ARBA" id="ARBA00022824"/>
    </source>
</evidence>
<name>A0ABM1YKU7_AEDAL</name>
<reference evidence="7" key="2">
    <citation type="submission" date="2025-05" db="UniProtKB">
        <authorList>
            <consortium name="EnsemblMetazoa"/>
        </authorList>
    </citation>
    <scope>IDENTIFICATION</scope>
    <source>
        <strain evidence="7">Foshan</strain>
    </source>
</reference>
<feature type="region of interest" description="Disordered" evidence="5">
    <location>
        <begin position="1"/>
        <end position="61"/>
    </location>
</feature>
<keyword evidence="6" id="KW-0812">Transmembrane</keyword>
<dbReference type="Proteomes" id="UP000069940">
    <property type="component" value="Unassembled WGS sequence"/>
</dbReference>
<evidence type="ECO:0000256" key="1">
    <source>
        <dbReference type="ARBA" id="ARBA00004240"/>
    </source>
</evidence>
<dbReference type="PANTHER" id="PTHR46378">
    <property type="entry name" value="STEROL REGULATORY ELEMENT-BINDING PROTEIN CLEAVAGE-ACTIVATING PROTEIN"/>
    <property type="match status" value="1"/>
</dbReference>